<feature type="binding site" evidence="15">
    <location>
        <position position="18"/>
    </location>
    <ligand>
        <name>a divalent metal cation</name>
        <dbReference type="ChEBI" id="CHEBI:60240"/>
    </ligand>
</feature>
<dbReference type="SUPFAM" id="SSF63829">
    <property type="entry name" value="Calcium-dependent phosphotriesterase"/>
    <property type="match status" value="1"/>
</dbReference>
<evidence type="ECO:0000313" key="18">
    <source>
        <dbReference type="Proteomes" id="UP001558652"/>
    </source>
</evidence>
<dbReference type="Pfam" id="PF08450">
    <property type="entry name" value="SGL"/>
    <property type="match status" value="1"/>
</dbReference>
<dbReference type="InterPro" id="IPR005511">
    <property type="entry name" value="SMP-30"/>
</dbReference>
<dbReference type="InterPro" id="IPR008367">
    <property type="entry name" value="Regucalcin"/>
</dbReference>
<evidence type="ECO:0000256" key="13">
    <source>
        <dbReference type="ARBA" id="ARBA00032464"/>
    </source>
</evidence>
<evidence type="ECO:0000256" key="14">
    <source>
        <dbReference type="PIRSR" id="PIRSR605511-1"/>
    </source>
</evidence>
<keyword evidence="11" id="KW-0378">Hydrolase</keyword>
<comment type="cofactor">
    <cofactor evidence="3">
        <name>Mn(2+)</name>
        <dbReference type="ChEBI" id="CHEBI:29035"/>
    </cofactor>
</comment>
<comment type="subcellular location">
    <subcellularLocation>
        <location evidence="5">Cytoplasm</location>
    </subcellularLocation>
</comment>
<keyword evidence="15" id="KW-0862">Zinc</keyword>
<dbReference type="GO" id="GO:0004341">
    <property type="term" value="F:gluconolactonase activity"/>
    <property type="evidence" value="ECO:0007669"/>
    <property type="project" value="UniProtKB-EC"/>
</dbReference>
<feature type="active site" description="Proton donor/acceptor" evidence="14">
    <location>
        <position position="215"/>
    </location>
</feature>
<dbReference type="Proteomes" id="UP001558652">
    <property type="component" value="Unassembled WGS sequence"/>
</dbReference>
<evidence type="ECO:0000256" key="15">
    <source>
        <dbReference type="PIRSR" id="PIRSR605511-2"/>
    </source>
</evidence>
<evidence type="ECO:0000256" key="12">
    <source>
        <dbReference type="ARBA" id="ARBA00022837"/>
    </source>
</evidence>
<accession>A0ABD0YIX4</accession>
<name>A0ABD0YIX4_9HEMI</name>
<organism evidence="17 18">
    <name type="scientific">Ranatra chinensis</name>
    <dbReference type="NCBI Taxonomy" id="642074"/>
    <lineage>
        <taxon>Eukaryota</taxon>
        <taxon>Metazoa</taxon>
        <taxon>Ecdysozoa</taxon>
        <taxon>Arthropoda</taxon>
        <taxon>Hexapoda</taxon>
        <taxon>Insecta</taxon>
        <taxon>Pterygota</taxon>
        <taxon>Neoptera</taxon>
        <taxon>Paraneoptera</taxon>
        <taxon>Hemiptera</taxon>
        <taxon>Heteroptera</taxon>
        <taxon>Panheteroptera</taxon>
        <taxon>Nepomorpha</taxon>
        <taxon>Nepidae</taxon>
        <taxon>Ranatrinae</taxon>
        <taxon>Ranatra</taxon>
    </lineage>
</organism>
<dbReference type="PRINTS" id="PR01790">
    <property type="entry name" value="SMP30FAMILY"/>
</dbReference>
<feature type="binding site" evidence="15">
    <location>
        <position position="109"/>
    </location>
    <ligand>
        <name>substrate</name>
    </ligand>
</feature>
<dbReference type="PRINTS" id="PR01791">
    <property type="entry name" value="REGUCALCIN"/>
</dbReference>
<dbReference type="EC" id="3.1.1.17" evidence="7"/>
<comment type="cofactor">
    <cofactor evidence="4">
        <name>Mg(2+)</name>
        <dbReference type="ChEBI" id="CHEBI:18420"/>
    </cofactor>
</comment>
<evidence type="ECO:0000256" key="1">
    <source>
        <dbReference type="ARBA" id="ARBA00001589"/>
    </source>
</evidence>
<evidence type="ECO:0000259" key="16">
    <source>
        <dbReference type="Pfam" id="PF08450"/>
    </source>
</evidence>
<protein>
    <recommendedName>
        <fullName evidence="8">Regucalcin</fullName>
        <ecNumber evidence="7">3.1.1.17</ecNumber>
    </recommendedName>
    <alternativeName>
        <fullName evidence="13">Gluconolactonase</fullName>
    </alternativeName>
</protein>
<evidence type="ECO:0000256" key="4">
    <source>
        <dbReference type="ARBA" id="ARBA00001946"/>
    </source>
</evidence>
<evidence type="ECO:0000256" key="11">
    <source>
        <dbReference type="ARBA" id="ARBA00022801"/>
    </source>
</evidence>
<dbReference type="InterPro" id="IPR013658">
    <property type="entry name" value="SGL"/>
</dbReference>
<gene>
    <name evidence="17" type="ORF">AAG570_010864</name>
</gene>
<feature type="binding site" evidence="15">
    <location>
        <position position="111"/>
    </location>
    <ligand>
        <name>substrate</name>
    </ligand>
</feature>
<comment type="cofactor">
    <cofactor evidence="2">
        <name>Ca(2+)</name>
        <dbReference type="ChEBI" id="CHEBI:29108"/>
    </cofactor>
</comment>
<dbReference type="GO" id="GO:0046872">
    <property type="term" value="F:metal ion binding"/>
    <property type="evidence" value="ECO:0007669"/>
    <property type="project" value="UniProtKB-KW"/>
</dbReference>
<dbReference type="GO" id="GO:0005737">
    <property type="term" value="C:cytoplasm"/>
    <property type="evidence" value="ECO:0007669"/>
    <property type="project" value="UniProtKB-SubCell"/>
</dbReference>
<feature type="binding site" evidence="15">
    <location>
        <position position="215"/>
    </location>
    <ligand>
        <name>a divalent metal cation</name>
        <dbReference type="ChEBI" id="CHEBI:60240"/>
    </ligand>
</feature>
<sequence>MSVHIEKLPLSQKLQLGEGPHWDANSNLLYFVDIFAGKAFKYDPKSKNISVANLGPGTISFIIPVAGQKDKFLISSNCKLKIVTWDGFNEAAAKIEDLVQLEDETSTNRINDGKCDPKGRLYAGTMGPFDKETNIYTDGEGCLYSYETGKNVKKLVSSIGISNGLAWSPNCKKFYYIDSLKYAVFQYDYSIDDGSISNGREIFNLKKKGVAGLPDGMAIDNDGKLWIACFEGSKVIRIDPDNGDLMYTLEFPSYQITSVAFGGPNLDELYVTSADINQPSDIKKKYPDFGCIFKVTGLGIKGTPMVDFRI</sequence>
<evidence type="ECO:0000256" key="7">
    <source>
        <dbReference type="ARBA" id="ARBA00013227"/>
    </source>
</evidence>
<feature type="domain" description="SMP-30/Gluconolactonase/LRE-like region" evidence="16">
    <location>
        <begin position="16"/>
        <end position="274"/>
    </location>
</feature>
<evidence type="ECO:0000256" key="8">
    <source>
        <dbReference type="ARBA" id="ARBA00016808"/>
    </source>
</evidence>
<feature type="binding site" evidence="15">
    <location>
        <position position="163"/>
    </location>
    <ligand>
        <name>a divalent metal cation</name>
        <dbReference type="ChEBI" id="CHEBI:60240"/>
    </ligand>
</feature>
<keyword evidence="12" id="KW-0106">Calcium</keyword>
<keyword evidence="9" id="KW-0963">Cytoplasm</keyword>
<dbReference type="InterPro" id="IPR011042">
    <property type="entry name" value="6-blade_b-propeller_TolB-like"/>
</dbReference>
<dbReference type="PANTHER" id="PTHR10907:SF66">
    <property type="entry name" value="MIP34848P1-RELATED"/>
    <property type="match status" value="1"/>
</dbReference>
<comment type="cofactor">
    <cofactor evidence="15">
        <name>Zn(2+)</name>
        <dbReference type="ChEBI" id="CHEBI:29105"/>
    </cofactor>
    <text evidence="15">Binds 1 divalent metal cation per subunit.</text>
</comment>
<reference evidence="17 18" key="1">
    <citation type="submission" date="2024-07" db="EMBL/GenBank/DDBJ databases">
        <title>Chromosome-level genome assembly of the water stick insect Ranatra chinensis (Heteroptera: Nepidae).</title>
        <authorList>
            <person name="Liu X."/>
        </authorList>
    </citation>
    <scope>NUCLEOTIDE SEQUENCE [LARGE SCALE GENOMIC DNA]</scope>
    <source>
        <strain evidence="17">Cailab_2021Rc</strain>
        <tissue evidence="17">Muscle</tissue>
    </source>
</reference>
<keyword evidence="18" id="KW-1185">Reference proteome</keyword>
<evidence type="ECO:0000256" key="10">
    <source>
        <dbReference type="ARBA" id="ARBA00022723"/>
    </source>
</evidence>
<dbReference type="EMBL" id="JBFDAA010000006">
    <property type="protein sequence ID" value="KAL1131246.1"/>
    <property type="molecule type" value="Genomic_DNA"/>
</dbReference>
<feature type="binding site" evidence="15">
    <location>
        <position position="130"/>
    </location>
    <ligand>
        <name>substrate</name>
    </ligand>
</feature>
<evidence type="ECO:0000256" key="5">
    <source>
        <dbReference type="ARBA" id="ARBA00004496"/>
    </source>
</evidence>
<evidence type="ECO:0000256" key="2">
    <source>
        <dbReference type="ARBA" id="ARBA00001913"/>
    </source>
</evidence>
<comment type="similarity">
    <text evidence="6">Belongs to the SMP-30/CGR1 family.</text>
</comment>
<keyword evidence="10 15" id="KW-0479">Metal-binding</keyword>
<dbReference type="Gene3D" id="2.120.10.30">
    <property type="entry name" value="TolB, C-terminal domain"/>
    <property type="match status" value="1"/>
</dbReference>
<evidence type="ECO:0000256" key="9">
    <source>
        <dbReference type="ARBA" id="ARBA00022490"/>
    </source>
</evidence>
<dbReference type="FunFam" id="2.120.10.30:FF:000027">
    <property type="entry name" value="Regucalcin homologue"/>
    <property type="match status" value="1"/>
</dbReference>
<evidence type="ECO:0000256" key="6">
    <source>
        <dbReference type="ARBA" id="ARBA00008853"/>
    </source>
</evidence>
<dbReference type="PANTHER" id="PTHR10907">
    <property type="entry name" value="REGUCALCIN"/>
    <property type="match status" value="1"/>
</dbReference>
<comment type="catalytic activity">
    <reaction evidence="1">
        <text>D-glucono-1,5-lactone + H2O = D-gluconate + H(+)</text>
        <dbReference type="Rhea" id="RHEA:10440"/>
        <dbReference type="ChEBI" id="CHEBI:15377"/>
        <dbReference type="ChEBI" id="CHEBI:15378"/>
        <dbReference type="ChEBI" id="CHEBI:16217"/>
        <dbReference type="ChEBI" id="CHEBI:18391"/>
        <dbReference type="EC" id="3.1.1.17"/>
    </reaction>
</comment>
<evidence type="ECO:0000256" key="3">
    <source>
        <dbReference type="ARBA" id="ARBA00001936"/>
    </source>
</evidence>
<comment type="caution">
    <text evidence="17">The sequence shown here is derived from an EMBL/GenBank/DDBJ whole genome shotgun (WGS) entry which is preliminary data.</text>
</comment>
<evidence type="ECO:0000313" key="17">
    <source>
        <dbReference type="EMBL" id="KAL1131246.1"/>
    </source>
</evidence>
<proteinExistence type="inferred from homology"/>
<dbReference type="AlphaFoldDB" id="A0ABD0YIX4"/>